<organism evidence="2 3">
    <name type="scientific">Candidatus Avidehalobacter gallistercoris</name>
    <dbReference type="NCBI Taxonomy" id="2840694"/>
    <lineage>
        <taxon>Bacteria</taxon>
        <taxon>Bacillati</taxon>
        <taxon>Bacillota</taxon>
        <taxon>Clostridia</taxon>
        <taxon>Eubacteriales</taxon>
        <taxon>Peptococcaceae</taxon>
        <taxon>Peptococcaceae incertae sedis</taxon>
        <taxon>Candidatus Avidehalobacter</taxon>
    </lineage>
</organism>
<dbReference type="Proteomes" id="UP000824124">
    <property type="component" value="Unassembled WGS sequence"/>
</dbReference>
<evidence type="ECO:0000313" key="2">
    <source>
        <dbReference type="EMBL" id="HIU10134.1"/>
    </source>
</evidence>
<feature type="transmembrane region" description="Helical" evidence="1">
    <location>
        <begin position="482"/>
        <end position="500"/>
    </location>
</feature>
<keyword evidence="1" id="KW-0812">Transmembrane</keyword>
<gene>
    <name evidence="2" type="ORF">IAB00_02665</name>
</gene>
<dbReference type="EMBL" id="DVMH01000017">
    <property type="protein sequence ID" value="HIU10134.1"/>
    <property type="molecule type" value="Genomic_DNA"/>
</dbReference>
<accession>A0A9D1HIX9</accession>
<comment type="caution">
    <text evidence="2">The sequence shown here is derived from an EMBL/GenBank/DDBJ whole genome shotgun (WGS) entry which is preliminary data.</text>
</comment>
<keyword evidence="1" id="KW-1133">Transmembrane helix</keyword>
<reference evidence="2" key="1">
    <citation type="submission" date="2020-10" db="EMBL/GenBank/DDBJ databases">
        <authorList>
            <person name="Gilroy R."/>
        </authorList>
    </citation>
    <scope>NUCLEOTIDE SEQUENCE</scope>
    <source>
        <strain evidence="2">2830</strain>
    </source>
</reference>
<evidence type="ECO:0000313" key="3">
    <source>
        <dbReference type="Proteomes" id="UP000824124"/>
    </source>
</evidence>
<sequence>MTRTLQNKMRPLLYLAVALGVIASLIVGVERWQLEQANRATLLSLEWGQFKDVAARNGYTAEEALQYFWQADEENPLFSGVVYKEPTLYDWQNGGYLQIVTGAQLLNDMRAGDWQTAADFALDNNHNYILLYDEEMQQRVYQHLQYKTSAQNSLHEFRAGDTQLFAVETTYPYTDLIAFGIGFGEDDLELIKQYGLDLVVQVRSWPKVDEESLEFVFGGLKDLDIQAAGFNDPELPGVTQNDWADVAKQMAEVFKQHDLPTAYIEFYQQSGLETFARMMDYDMVRVHPVSESELLKLSDTRVQERFALAASERSMGVLMLRLRPSQSLDEAAAYVSAVRDAVQLKGVATDRMTVVPDMQVPEWSLSLVLLSVWAGGVLLLLRFDMKKAAWLLPAIALVAAAGLLALGKAYIVQKLIALAAVIIFPFLGVASVAREEGRTLPAAVLALCRMTLISLIGAVLVIGSLSEKSYMSAINTFSGVKIGQLAVLLLLMIYLLYRLASDHGGVKYLLVGFWRLMQKKVTIGLVLLGVLAAGLLLFYMIRTGNTTVGISDMERAFRAFLDKVLVVRPRTKEFMFAHPIMLAILYFGYRRQLWPCVLLGAIGQVSLVNTFEHLHTPIMISLLRTANGLALGLLIGVALVLVLKYLGGWLLDKTRAIAELAEAEQYD</sequence>
<feature type="transmembrane region" description="Helical" evidence="1">
    <location>
        <begin position="440"/>
        <end position="462"/>
    </location>
</feature>
<evidence type="ECO:0000256" key="1">
    <source>
        <dbReference type="SAM" id="Phobius"/>
    </source>
</evidence>
<feature type="transmembrane region" description="Helical" evidence="1">
    <location>
        <begin position="626"/>
        <end position="646"/>
    </location>
</feature>
<feature type="transmembrane region" description="Helical" evidence="1">
    <location>
        <begin position="388"/>
        <end position="409"/>
    </location>
</feature>
<protein>
    <submittedName>
        <fullName evidence="2">Uncharacterized protein</fullName>
    </submittedName>
</protein>
<proteinExistence type="predicted"/>
<dbReference type="AlphaFoldDB" id="A0A9D1HIX9"/>
<reference evidence="2" key="2">
    <citation type="journal article" date="2021" name="PeerJ">
        <title>Extensive microbial diversity within the chicken gut microbiome revealed by metagenomics and culture.</title>
        <authorList>
            <person name="Gilroy R."/>
            <person name="Ravi A."/>
            <person name="Getino M."/>
            <person name="Pursley I."/>
            <person name="Horton D.L."/>
            <person name="Alikhan N.F."/>
            <person name="Baker D."/>
            <person name="Gharbi K."/>
            <person name="Hall N."/>
            <person name="Watson M."/>
            <person name="Adriaenssens E.M."/>
            <person name="Foster-Nyarko E."/>
            <person name="Jarju S."/>
            <person name="Secka A."/>
            <person name="Antonio M."/>
            <person name="Oren A."/>
            <person name="Chaudhuri R.R."/>
            <person name="La Ragione R."/>
            <person name="Hildebrand F."/>
            <person name="Pallen M.J."/>
        </authorList>
    </citation>
    <scope>NUCLEOTIDE SEQUENCE</scope>
    <source>
        <strain evidence="2">2830</strain>
    </source>
</reference>
<dbReference type="InterPro" id="IPR043748">
    <property type="entry name" value="DUF5693"/>
</dbReference>
<feature type="transmembrane region" description="Helical" evidence="1">
    <location>
        <begin position="521"/>
        <end position="541"/>
    </location>
</feature>
<feature type="transmembrane region" description="Helical" evidence="1">
    <location>
        <begin position="415"/>
        <end position="433"/>
    </location>
</feature>
<name>A0A9D1HIX9_9FIRM</name>
<keyword evidence="1" id="KW-0472">Membrane</keyword>
<dbReference type="Pfam" id="PF18949">
    <property type="entry name" value="DUF5693"/>
    <property type="match status" value="1"/>
</dbReference>
<feature type="transmembrane region" description="Helical" evidence="1">
    <location>
        <begin position="363"/>
        <end position="381"/>
    </location>
</feature>